<evidence type="ECO:0000256" key="5">
    <source>
        <dbReference type="ARBA" id="ARBA00023136"/>
    </source>
</evidence>
<sequence length="150" mass="16108">PGNRAAMALAALRVLLGGFFALTGLAKLSDQISAPLSEQMNALFTEFAEVFPLKVFGYQPDPMSYQVAVGWLELLAGLLLVLGPPMLQEISNLLLTLLMMGAVFNLASLKESLSTYVPAMVCLGLLLLLDICQTLVPAKKVVRPSRKTTS</sequence>
<dbReference type="PANTHER" id="PTHR13163:SF2">
    <property type="entry name" value="TRANSMEMBRANE PROTEIN 35B"/>
    <property type="match status" value="1"/>
</dbReference>
<keyword evidence="3 6" id="KW-0812">Transmembrane</keyword>
<evidence type="ECO:0000256" key="6">
    <source>
        <dbReference type="SAM" id="Phobius"/>
    </source>
</evidence>
<keyword evidence="4 6" id="KW-1133">Transmembrane helix</keyword>
<feature type="non-terminal residue" evidence="7">
    <location>
        <position position="1"/>
    </location>
</feature>
<dbReference type="GO" id="GO:0016020">
    <property type="term" value="C:membrane"/>
    <property type="evidence" value="ECO:0007669"/>
    <property type="project" value="UniProtKB-SubCell"/>
</dbReference>
<feature type="transmembrane region" description="Helical" evidence="6">
    <location>
        <begin position="90"/>
        <end position="109"/>
    </location>
</feature>
<dbReference type="EMBL" id="JAGFMF010012145">
    <property type="protein sequence ID" value="KAG8506849.1"/>
    <property type="molecule type" value="Genomic_DNA"/>
</dbReference>
<feature type="transmembrane region" description="Helical" evidence="6">
    <location>
        <begin position="115"/>
        <end position="136"/>
    </location>
</feature>
<organism evidence="7 8">
    <name type="scientific">Galemys pyrenaicus</name>
    <name type="common">Iberian desman</name>
    <name type="synonym">Pyrenean desman</name>
    <dbReference type="NCBI Taxonomy" id="202257"/>
    <lineage>
        <taxon>Eukaryota</taxon>
        <taxon>Metazoa</taxon>
        <taxon>Chordata</taxon>
        <taxon>Craniata</taxon>
        <taxon>Vertebrata</taxon>
        <taxon>Euteleostomi</taxon>
        <taxon>Mammalia</taxon>
        <taxon>Eutheria</taxon>
        <taxon>Laurasiatheria</taxon>
        <taxon>Eulipotyphla</taxon>
        <taxon>Talpidae</taxon>
        <taxon>Galemys</taxon>
    </lineage>
</organism>
<dbReference type="InterPro" id="IPR040399">
    <property type="entry name" value="TMEM35A/B"/>
</dbReference>
<comment type="similarity">
    <text evidence="2">Belongs to the DoxX family.</text>
</comment>
<accession>A0A8J5ZLV4</accession>
<dbReference type="PANTHER" id="PTHR13163">
    <property type="entry name" value="SPINAL CORD EXPRESSION PROTEIN 4"/>
    <property type="match status" value="1"/>
</dbReference>
<evidence type="ECO:0000256" key="1">
    <source>
        <dbReference type="ARBA" id="ARBA00004141"/>
    </source>
</evidence>
<reference evidence="7" key="1">
    <citation type="journal article" date="2021" name="Evol. Appl.">
        <title>The genome of the Pyrenean desman and the effects of bottlenecks and inbreeding on the genomic landscape of an endangered species.</title>
        <authorList>
            <person name="Escoda L."/>
            <person name="Castresana J."/>
        </authorList>
    </citation>
    <scope>NUCLEOTIDE SEQUENCE</scope>
    <source>
        <strain evidence="7">IBE-C5619</strain>
    </source>
</reference>
<keyword evidence="8" id="KW-1185">Reference proteome</keyword>
<evidence type="ECO:0000313" key="8">
    <source>
        <dbReference type="Proteomes" id="UP000700334"/>
    </source>
</evidence>
<evidence type="ECO:0000256" key="4">
    <source>
        <dbReference type="ARBA" id="ARBA00022989"/>
    </source>
</evidence>
<name>A0A8J5ZLV4_GALPY</name>
<feature type="non-terminal residue" evidence="7">
    <location>
        <position position="150"/>
    </location>
</feature>
<gene>
    <name evidence="7" type="ORF">J0S82_005248</name>
</gene>
<keyword evidence="5 6" id="KW-0472">Membrane</keyword>
<comment type="subcellular location">
    <subcellularLocation>
        <location evidence="1">Membrane</location>
        <topology evidence="1">Multi-pass membrane protein</topology>
    </subcellularLocation>
</comment>
<comment type="caution">
    <text evidence="7">The sequence shown here is derived from an EMBL/GenBank/DDBJ whole genome shotgun (WGS) entry which is preliminary data.</text>
</comment>
<evidence type="ECO:0000313" key="7">
    <source>
        <dbReference type="EMBL" id="KAG8506849.1"/>
    </source>
</evidence>
<proteinExistence type="inferred from homology"/>
<protein>
    <submittedName>
        <fullName evidence="7">Transmembrane protein 35B</fullName>
    </submittedName>
</protein>
<evidence type="ECO:0000256" key="2">
    <source>
        <dbReference type="ARBA" id="ARBA00006679"/>
    </source>
</evidence>
<feature type="transmembrane region" description="Helical" evidence="6">
    <location>
        <begin position="63"/>
        <end position="83"/>
    </location>
</feature>
<evidence type="ECO:0000256" key="3">
    <source>
        <dbReference type="ARBA" id="ARBA00022692"/>
    </source>
</evidence>
<dbReference type="Proteomes" id="UP000700334">
    <property type="component" value="Unassembled WGS sequence"/>
</dbReference>
<dbReference type="AlphaFoldDB" id="A0A8J5ZLV4"/>
<dbReference type="InterPro" id="IPR032808">
    <property type="entry name" value="DoxX"/>
</dbReference>
<dbReference type="Pfam" id="PF07681">
    <property type="entry name" value="DoxX"/>
    <property type="match status" value="1"/>
</dbReference>
<dbReference type="OrthoDB" id="432685at2759"/>